<comment type="catalytic activity">
    <reaction evidence="4">
        <text>Mo-molybdopterin + GTP + H(+) = Mo-molybdopterin guanine dinucleotide + diphosphate</text>
        <dbReference type="Rhea" id="RHEA:34243"/>
        <dbReference type="ChEBI" id="CHEBI:15378"/>
        <dbReference type="ChEBI" id="CHEBI:33019"/>
        <dbReference type="ChEBI" id="CHEBI:37565"/>
        <dbReference type="ChEBI" id="CHEBI:71302"/>
        <dbReference type="ChEBI" id="CHEBI:71310"/>
        <dbReference type="EC" id="2.7.7.77"/>
    </reaction>
</comment>
<feature type="binding site" evidence="4">
    <location>
        <begin position="12"/>
        <end position="14"/>
    </location>
    <ligand>
        <name>GTP</name>
        <dbReference type="ChEBI" id="CHEBI:37565"/>
    </ligand>
</feature>
<dbReference type="GO" id="GO:0005737">
    <property type="term" value="C:cytoplasm"/>
    <property type="evidence" value="ECO:0007669"/>
    <property type="project" value="UniProtKB-SubCell"/>
</dbReference>
<dbReference type="EC" id="2.7.7.77" evidence="4"/>
<proteinExistence type="inferred from homology"/>
<feature type="domain" description="Molybdopterin-guanine dinucleotide biosynthesis protein B (MobB)" evidence="5">
    <location>
        <begin position="196"/>
        <end position="327"/>
    </location>
</feature>
<reference evidence="7 8" key="1">
    <citation type="submission" date="2018-05" db="EMBL/GenBank/DDBJ databases">
        <title>Genomic Encyclopedia of Type Strains, Phase IV (KMG-IV): sequencing the most valuable type-strain genomes for metagenomic binning, comparative biology and taxonomic classification.</title>
        <authorList>
            <person name="Goeker M."/>
        </authorList>
    </citation>
    <scope>NUCLEOTIDE SEQUENCE [LARGE SCALE GENOMIC DNA]</scope>
    <source>
        <strain evidence="7 8">DSM 19579</strain>
    </source>
</reference>
<feature type="binding site" evidence="4">
    <location>
        <position position="53"/>
    </location>
    <ligand>
        <name>GTP</name>
        <dbReference type="ChEBI" id="CHEBI:37565"/>
    </ligand>
</feature>
<evidence type="ECO:0000259" key="5">
    <source>
        <dbReference type="Pfam" id="PF03205"/>
    </source>
</evidence>
<comment type="domain">
    <text evidence="4">The N-terminal domain determines nucleotide recognition and specific binding, while the C-terminal domain determines the specific binding to the target protein.</text>
</comment>
<feature type="domain" description="MobA-like NTP transferase" evidence="6">
    <location>
        <begin position="9"/>
        <end position="159"/>
    </location>
</feature>
<dbReference type="Gene3D" id="3.40.50.300">
    <property type="entry name" value="P-loop containing nucleotide triphosphate hydrolases"/>
    <property type="match status" value="1"/>
</dbReference>
<dbReference type="Gene3D" id="3.90.550.10">
    <property type="entry name" value="Spore Coat Polysaccharide Biosynthesis Protein SpsA, Chain A"/>
    <property type="match status" value="1"/>
</dbReference>
<keyword evidence="4 7" id="KW-0808">Transferase</keyword>
<feature type="binding site" evidence="4">
    <location>
        <position position="101"/>
    </location>
    <ligand>
        <name>Mg(2+)</name>
        <dbReference type="ChEBI" id="CHEBI:18420"/>
    </ligand>
</feature>
<evidence type="ECO:0000256" key="3">
    <source>
        <dbReference type="ARBA" id="ARBA00023150"/>
    </source>
</evidence>
<name>A0A317PTZ6_9ENTR</name>
<keyword evidence="8" id="KW-1185">Reference proteome</keyword>
<comment type="caution">
    <text evidence="7">The sequence shown here is derived from an EMBL/GenBank/DDBJ whole genome shotgun (WGS) entry which is preliminary data.</text>
</comment>
<evidence type="ECO:0000256" key="2">
    <source>
        <dbReference type="ARBA" id="ARBA00023134"/>
    </source>
</evidence>
<dbReference type="GO" id="GO:0061603">
    <property type="term" value="F:molybdenum cofactor guanylyltransferase activity"/>
    <property type="evidence" value="ECO:0007669"/>
    <property type="project" value="UniProtKB-EC"/>
</dbReference>
<dbReference type="Pfam" id="PF03205">
    <property type="entry name" value="MobB"/>
    <property type="match status" value="1"/>
</dbReference>
<dbReference type="FunFam" id="3.40.50.300:FF:000920">
    <property type="entry name" value="Molybdopterin-guanine dinucleotide biosynthesis protein B"/>
    <property type="match status" value="1"/>
</dbReference>
<dbReference type="OrthoDB" id="9788394at2"/>
<dbReference type="AlphaFoldDB" id="A0A317PTZ6"/>
<dbReference type="EMBL" id="QGTS01000013">
    <property type="protein sequence ID" value="PWW05428.1"/>
    <property type="molecule type" value="Genomic_DNA"/>
</dbReference>
<keyword evidence="4" id="KW-0547">Nucleotide-binding</keyword>
<dbReference type="NCBIfam" id="NF008021">
    <property type="entry name" value="PRK10751.1"/>
    <property type="match status" value="1"/>
</dbReference>
<dbReference type="InterPro" id="IPR027417">
    <property type="entry name" value="P-loop_NTPase"/>
</dbReference>
<comment type="subunit">
    <text evidence="4">Monomer.</text>
</comment>
<keyword evidence="7" id="KW-0548">Nucleotidyltransferase</keyword>
<dbReference type="InterPro" id="IPR029044">
    <property type="entry name" value="Nucleotide-diphossugar_trans"/>
</dbReference>
<dbReference type="PANTHER" id="PTHR40072">
    <property type="entry name" value="MOLYBDOPTERIN-GUANINE DINUCLEOTIDE BIOSYNTHESIS ADAPTER PROTEIN-RELATED"/>
    <property type="match status" value="1"/>
</dbReference>
<comment type="function">
    <text evidence="4">Transfers a GMP moiety from GTP to Mo-molybdopterin (Mo-MPT) cofactor (Moco or molybdenum cofactor) to form Mo-molybdopterin guanine dinucleotide (Mo-MGD) cofactor.</text>
</comment>
<accession>A0A317PTZ6</accession>
<dbReference type="NCBIfam" id="TIGR02665">
    <property type="entry name" value="molyb_mobA"/>
    <property type="match status" value="1"/>
</dbReference>
<dbReference type="HAMAP" id="MF_00316">
    <property type="entry name" value="MobA"/>
    <property type="match status" value="1"/>
</dbReference>
<evidence type="ECO:0000313" key="7">
    <source>
        <dbReference type="EMBL" id="PWW05428.1"/>
    </source>
</evidence>
<comment type="cofactor">
    <cofactor evidence="4">
        <name>Mg(2+)</name>
        <dbReference type="ChEBI" id="CHEBI:18420"/>
    </cofactor>
</comment>
<protein>
    <recommendedName>
        <fullName evidence="4">Molybdenum cofactor guanylyltransferase</fullName>
        <shortName evidence="4">MoCo guanylyltransferase</shortName>
        <ecNumber evidence="4">2.7.7.77</ecNumber>
    </recommendedName>
    <alternativeName>
        <fullName evidence="4">GTP:molybdopterin guanylyltransferase</fullName>
    </alternativeName>
    <alternativeName>
        <fullName evidence="4">Mo-MPT guanylyltransferase</fullName>
    </alternativeName>
    <alternativeName>
        <fullName evidence="4">Molybdopterin guanylyltransferase</fullName>
    </alternativeName>
    <alternativeName>
        <fullName evidence="4">Molybdopterin-guanine dinucleotide synthase</fullName>
        <shortName evidence="4">MGD synthase</shortName>
    </alternativeName>
</protein>
<dbReference type="GO" id="GO:0046872">
    <property type="term" value="F:metal ion binding"/>
    <property type="evidence" value="ECO:0007669"/>
    <property type="project" value="UniProtKB-KW"/>
</dbReference>
<feature type="binding site" evidence="4">
    <location>
        <position position="71"/>
    </location>
    <ligand>
        <name>GTP</name>
        <dbReference type="ChEBI" id="CHEBI:37565"/>
    </ligand>
</feature>
<dbReference type="SUPFAM" id="SSF52540">
    <property type="entry name" value="P-loop containing nucleoside triphosphate hydrolases"/>
    <property type="match status" value="1"/>
</dbReference>
<gene>
    <name evidence="4" type="primary">mobA</name>
    <name evidence="7" type="ORF">DES37_113132</name>
</gene>
<evidence type="ECO:0000256" key="1">
    <source>
        <dbReference type="ARBA" id="ARBA00022842"/>
    </source>
</evidence>
<dbReference type="CDD" id="cd03116">
    <property type="entry name" value="MobB"/>
    <property type="match status" value="1"/>
</dbReference>
<comment type="subcellular location">
    <subcellularLocation>
        <location evidence="4">Cytoplasm</location>
    </subcellularLocation>
</comment>
<feature type="binding site" evidence="4">
    <location>
        <position position="25"/>
    </location>
    <ligand>
        <name>GTP</name>
        <dbReference type="ChEBI" id="CHEBI:37565"/>
    </ligand>
</feature>
<keyword evidence="1 4" id="KW-0460">Magnesium</keyword>
<dbReference type="SUPFAM" id="SSF53448">
    <property type="entry name" value="Nucleotide-diphospho-sugar transferases"/>
    <property type="match status" value="1"/>
</dbReference>
<dbReference type="CDD" id="cd02503">
    <property type="entry name" value="MobA"/>
    <property type="match status" value="1"/>
</dbReference>
<dbReference type="GO" id="GO:0005525">
    <property type="term" value="F:GTP binding"/>
    <property type="evidence" value="ECO:0007669"/>
    <property type="project" value="UniProtKB-UniRule"/>
</dbReference>
<dbReference type="NCBIfam" id="TIGR00176">
    <property type="entry name" value="mobB"/>
    <property type="match status" value="1"/>
</dbReference>
<dbReference type="InterPro" id="IPR052539">
    <property type="entry name" value="MGD_biosynthesis_adapter"/>
</dbReference>
<dbReference type="InterPro" id="IPR013482">
    <property type="entry name" value="Molybde_CF_guanTrfase"/>
</dbReference>
<keyword evidence="2 4" id="KW-0342">GTP-binding</keyword>
<dbReference type="InterPro" id="IPR025877">
    <property type="entry name" value="MobA-like_NTP_Trfase"/>
</dbReference>
<dbReference type="InterPro" id="IPR004435">
    <property type="entry name" value="MobB_dom"/>
</dbReference>
<dbReference type="GO" id="GO:0006777">
    <property type="term" value="P:Mo-molybdopterin cofactor biosynthetic process"/>
    <property type="evidence" value="ECO:0007669"/>
    <property type="project" value="UniProtKB-KW"/>
</dbReference>
<organism evidence="7 8">
    <name type="scientific">Mangrovibacter plantisponsor</name>
    <dbReference type="NCBI Taxonomy" id="451513"/>
    <lineage>
        <taxon>Bacteria</taxon>
        <taxon>Pseudomonadati</taxon>
        <taxon>Pseudomonadota</taxon>
        <taxon>Gammaproteobacteria</taxon>
        <taxon>Enterobacterales</taxon>
        <taxon>Enterobacteriaceae</taxon>
        <taxon>Mangrovibacter</taxon>
    </lineage>
</organism>
<dbReference type="PANTHER" id="PTHR40072:SF1">
    <property type="entry name" value="MOLYBDOPTERIN-GUANINE DINUCLEOTIDE BIOSYNTHESIS ADAPTER PROTEIN"/>
    <property type="match status" value="1"/>
</dbReference>
<keyword evidence="4" id="KW-0479">Metal-binding</keyword>
<dbReference type="Proteomes" id="UP000246744">
    <property type="component" value="Unassembled WGS sequence"/>
</dbReference>
<sequence length="355" mass="38923">MSHITGITGAVLAGGKATRMGGKDKGLLHLKGRALWQHVAGRLQPQVDIVVINANRNLDIYQASHLPVVQDTVAGYPGPLAGMLAVMETCEAEWFLFCPCDTPNIPTNLVSRLLDKRGNASVVWVNDGERDHPGVALVHHSLAGKMRQYLLQGERRVLAFFRLVGGHCVVFANSQNAFANVNTPEDLARWQTPPLLCFAAKSGTGKTTLLKKVIPLLRDAGIRPGLIKHTHHDMDVDTPGKDSYELRKAGALQTLVASAQRWALMTEMPDSPDVDLFSLAKRLDPAMVDLILAEGFKHEPVPKILLYRAIAGHKLEIDEYVIAIATDTPLEVTVPQLDINDPAAVVQFIVRWMQQ</sequence>
<keyword evidence="4" id="KW-0963">Cytoplasm</keyword>
<evidence type="ECO:0000313" key="8">
    <source>
        <dbReference type="Proteomes" id="UP000246744"/>
    </source>
</evidence>
<keyword evidence="3 4" id="KW-0501">Molybdenum cofactor biosynthesis</keyword>
<evidence type="ECO:0000259" key="6">
    <source>
        <dbReference type="Pfam" id="PF12804"/>
    </source>
</evidence>
<feature type="binding site" evidence="4">
    <location>
        <position position="101"/>
    </location>
    <ligand>
        <name>GTP</name>
        <dbReference type="ChEBI" id="CHEBI:37565"/>
    </ligand>
</feature>
<comment type="similarity">
    <text evidence="4">Belongs to the MobA family.</text>
</comment>
<dbReference type="Pfam" id="PF12804">
    <property type="entry name" value="NTP_transf_3"/>
    <property type="match status" value="1"/>
</dbReference>
<evidence type="ECO:0000256" key="4">
    <source>
        <dbReference type="HAMAP-Rule" id="MF_00316"/>
    </source>
</evidence>